<name>A0A419F9M5_9BACT</name>
<gene>
    <name evidence="1" type="ORF">C4532_00425</name>
</gene>
<dbReference type="AlphaFoldDB" id="A0A419F9M5"/>
<sequence>MTHTLNRRGLSEDRQGEEIIVLCMAHRGQKAEKAEAMQKIAETVLKYKPENVIGRPLGLNDETIETMAPMTGVVTAVFTNKKDVERLVDEIKQKRLGISVVLSGLFSDIRDICRCTGLKEHTYHMSLGIFGKTDRVPDEKTLEITTQCGHSLISPSLVEAVLKKMRKEKLSPEEGARMLVKPCACGIGNTKRIEKILREMV</sequence>
<protein>
    <submittedName>
        <fullName evidence="1">Uncharacterized protein</fullName>
    </submittedName>
</protein>
<evidence type="ECO:0000313" key="1">
    <source>
        <dbReference type="EMBL" id="RJP75441.1"/>
    </source>
</evidence>
<comment type="caution">
    <text evidence="1">The sequence shown here is derived from an EMBL/GenBank/DDBJ whole genome shotgun (WGS) entry which is preliminary data.</text>
</comment>
<dbReference type="EMBL" id="QZKI01000003">
    <property type="protein sequence ID" value="RJP75441.1"/>
    <property type="molecule type" value="Genomic_DNA"/>
</dbReference>
<proteinExistence type="predicted"/>
<reference evidence="1 2" key="1">
    <citation type="journal article" date="2017" name="ISME J.">
        <title>Energy and carbon metabolisms in a deep terrestrial subsurface fluid microbial community.</title>
        <authorList>
            <person name="Momper L."/>
            <person name="Jungbluth S.P."/>
            <person name="Lee M.D."/>
            <person name="Amend J.P."/>
        </authorList>
    </citation>
    <scope>NUCLEOTIDE SEQUENCE [LARGE SCALE GENOMIC DNA]</scope>
    <source>
        <strain evidence="1">SURF_17</strain>
    </source>
</reference>
<evidence type="ECO:0000313" key="2">
    <source>
        <dbReference type="Proteomes" id="UP000285961"/>
    </source>
</evidence>
<dbReference type="Proteomes" id="UP000285961">
    <property type="component" value="Unassembled WGS sequence"/>
</dbReference>
<organism evidence="1 2">
    <name type="scientific">Candidatus Abyssobacteria bacterium SURF_17</name>
    <dbReference type="NCBI Taxonomy" id="2093361"/>
    <lineage>
        <taxon>Bacteria</taxon>
        <taxon>Pseudomonadati</taxon>
        <taxon>Candidatus Hydrogenedentota</taxon>
        <taxon>Candidatus Abyssobacteria</taxon>
    </lineage>
</organism>
<accession>A0A419F9M5</accession>